<accession>A0A8X6FUY2</accession>
<sequence>MQNESTVHNKIALRSRYLQTSNHGRTKMETKRVDASTVTNRHGERESSAEDFVPPPEHSPERCDVHRGPSLGVKEVCGAQGSAGHDLARLRSHVLWGYGGQVESHQDYGLGTHWIRKSSE</sequence>
<dbReference type="AlphaFoldDB" id="A0A8X6FUY2"/>
<proteinExistence type="predicted"/>
<organism evidence="2 3">
    <name type="scientific">Trichonephila clavata</name>
    <name type="common">Joro spider</name>
    <name type="synonym">Nephila clavata</name>
    <dbReference type="NCBI Taxonomy" id="2740835"/>
    <lineage>
        <taxon>Eukaryota</taxon>
        <taxon>Metazoa</taxon>
        <taxon>Ecdysozoa</taxon>
        <taxon>Arthropoda</taxon>
        <taxon>Chelicerata</taxon>
        <taxon>Arachnida</taxon>
        <taxon>Araneae</taxon>
        <taxon>Araneomorphae</taxon>
        <taxon>Entelegynae</taxon>
        <taxon>Araneoidea</taxon>
        <taxon>Nephilidae</taxon>
        <taxon>Trichonephila</taxon>
    </lineage>
</organism>
<gene>
    <name evidence="2" type="ORF">TNCT_365171</name>
</gene>
<feature type="region of interest" description="Disordered" evidence="1">
    <location>
        <begin position="1"/>
        <end position="69"/>
    </location>
</feature>
<keyword evidence="3" id="KW-1185">Reference proteome</keyword>
<reference evidence="2" key="1">
    <citation type="submission" date="2020-07" db="EMBL/GenBank/DDBJ databases">
        <title>Multicomponent nature underlies the extraordinary mechanical properties of spider dragline silk.</title>
        <authorList>
            <person name="Kono N."/>
            <person name="Nakamura H."/>
            <person name="Mori M."/>
            <person name="Yoshida Y."/>
            <person name="Ohtoshi R."/>
            <person name="Malay A.D."/>
            <person name="Moran D.A.P."/>
            <person name="Tomita M."/>
            <person name="Numata K."/>
            <person name="Arakawa K."/>
        </authorList>
    </citation>
    <scope>NUCLEOTIDE SEQUENCE</scope>
</reference>
<comment type="caution">
    <text evidence="2">The sequence shown here is derived from an EMBL/GenBank/DDBJ whole genome shotgun (WGS) entry which is preliminary data.</text>
</comment>
<dbReference type="OrthoDB" id="10376834at2759"/>
<name>A0A8X6FUY2_TRICU</name>
<dbReference type="Proteomes" id="UP000887116">
    <property type="component" value="Unassembled WGS sequence"/>
</dbReference>
<evidence type="ECO:0000313" key="2">
    <source>
        <dbReference type="EMBL" id="GFQ67753.1"/>
    </source>
</evidence>
<protein>
    <submittedName>
        <fullName evidence="2">Uncharacterized protein</fullName>
    </submittedName>
</protein>
<evidence type="ECO:0000313" key="3">
    <source>
        <dbReference type="Proteomes" id="UP000887116"/>
    </source>
</evidence>
<dbReference type="EMBL" id="BMAO01000577">
    <property type="protein sequence ID" value="GFQ67753.1"/>
    <property type="molecule type" value="Genomic_DNA"/>
</dbReference>
<feature type="non-terminal residue" evidence="2">
    <location>
        <position position="120"/>
    </location>
</feature>
<feature type="compositionally biased region" description="Basic and acidic residues" evidence="1">
    <location>
        <begin position="58"/>
        <end position="67"/>
    </location>
</feature>
<evidence type="ECO:0000256" key="1">
    <source>
        <dbReference type="SAM" id="MobiDB-lite"/>
    </source>
</evidence>